<dbReference type="SUPFAM" id="SSF55073">
    <property type="entry name" value="Nucleotide cyclase"/>
    <property type="match status" value="1"/>
</dbReference>
<keyword evidence="4" id="KW-1133">Transmembrane helix</keyword>
<keyword evidence="6" id="KW-0456">Lyase</keyword>
<evidence type="ECO:0000313" key="9">
    <source>
        <dbReference type="EMBL" id="CAD8955739.1"/>
    </source>
</evidence>
<evidence type="ECO:0000256" key="5">
    <source>
        <dbReference type="ARBA" id="ARBA00023136"/>
    </source>
</evidence>
<protein>
    <recommendedName>
        <fullName evidence="8">Guanylate cyclase domain-containing protein</fullName>
    </recommendedName>
</protein>
<dbReference type="GO" id="GO:0005886">
    <property type="term" value="C:plasma membrane"/>
    <property type="evidence" value="ECO:0007669"/>
    <property type="project" value="TreeGrafter"/>
</dbReference>
<evidence type="ECO:0000256" key="3">
    <source>
        <dbReference type="ARBA" id="ARBA00022741"/>
    </source>
</evidence>
<feature type="region of interest" description="Disordered" evidence="7">
    <location>
        <begin position="1"/>
        <end position="37"/>
    </location>
</feature>
<keyword evidence="5" id="KW-0472">Membrane</keyword>
<dbReference type="GO" id="GO:0004383">
    <property type="term" value="F:guanylate cyclase activity"/>
    <property type="evidence" value="ECO:0007669"/>
    <property type="project" value="TreeGrafter"/>
</dbReference>
<evidence type="ECO:0000256" key="4">
    <source>
        <dbReference type="ARBA" id="ARBA00022989"/>
    </source>
</evidence>
<sequence>MRRLESATRNLASWTDGLAADEVPEPPPLLRRVSGKREGLKSAAAAAAAAAAANDFPTTFERIAPKSLPRAISEVEISNALTHRADQTMMRVTSEPYISDEESPLSANVRYVESDEGEDGDQESATSSPMMSRSNSDRNMQTPQEPEAPWKMRLKKSGSGEIWKRLLARGRGSAANVWTPLHQQIFLVCEVMIVSESEGTRSEMMRVMESVGDCKTVICESTEDALETCRKRSFLPDILCADECSAHTVRCLEEVFSEATDINLILLVSRLSLPTHKQLEGAHDYACIDDPSWIVAERVKGQVSSKRAELMQFDAMANKKLLESVFPSNIIKQLKRRGSVGSSPGSRRRILQKHDCVTLLFSDVVDYTDMSMSSGTDEIVALLDTLFTAFDALCEKHNVRKVETIGDAYMVVGGDDGAKDHASKVLAMGMNMIECVKKIKLPRSEEHVKIRIGIHSGPVSSGVVGRKCPRFCFFGDTVNTASRMESYGFPMACHLSEGTYRLLCHLAQGDSPSYKFVSCGKHHIKGKGEMQTFVAALPEQQVNSKDISNYQAFRRTTTI</sequence>
<dbReference type="Pfam" id="PF00211">
    <property type="entry name" value="Guanylate_cyc"/>
    <property type="match status" value="1"/>
</dbReference>
<organism evidence="9">
    <name type="scientific">Hemiselmis andersenii</name>
    <name type="common">Cryptophyte alga</name>
    <dbReference type="NCBI Taxonomy" id="464988"/>
    <lineage>
        <taxon>Eukaryota</taxon>
        <taxon>Cryptophyceae</taxon>
        <taxon>Cryptomonadales</taxon>
        <taxon>Hemiselmidaceae</taxon>
        <taxon>Hemiselmis</taxon>
    </lineage>
</organism>
<dbReference type="PROSITE" id="PS50125">
    <property type="entry name" value="GUANYLATE_CYCLASE_2"/>
    <property type="match status" value="1"/>
</dbReference>
<evidence type="ECO:0000256" key="1">
    <source>
        <dbReference type="ARBA" id="ARBA00004370"/>
    </source>
</evidence>
<accession>A0A6U4KX40</accession>
<comment type="subcellular location">
    <subcellularLocation>
        <location evidence="1">Membrane</location>
    </subcellularLocation>
</comment>
<dbReference type="InterPro" id="IPR050401">
    <property type="entry name" value="Cyclic_nucleotide_synthase"/>
</dbReference>
<evidence type="ECO:0000256" key="2">
    <source>
        <dbReference type="ARBA" id="ARBA00022692"/>
    </source>
</evidence>
<keyword evidence="2" id="KW-0812">Transmembrane</keyword>
<evidence type="ECO:0000256" key="6">
    <source>
        <dbReference type="ARBA" id="ARBA00023239"/>
    </source>
</evidence>
<evidence type="ECO:0000259" key="8">
    <source>
        <dbReference type="PROSITE" id="PS50125"/>
    </source>
</evidence>
<dbReference type="InterPro" id="IPR029787">
    <property type="entry name" value="Nucleotide_cyclase"/>
</dbReference>
<dbReference type="CDD" id="cd07302">
    <property type="entry name" value="CHD"/>
    <property type="match status" value="1"/>
</dbReference>
<gene>
    <name evidence="9" type="ORF">HAND00432_LOCUS10277</name>
</gene>
<dbReference type="EMBL" id="HBFX01017026">
    <property type="protein sequence ID" value="CAD8955739.1"/>
    <property type="molecule type" value="Transcribed_RNA"/>
</dbReference>
<dbReference type="SMART" id="SM00044">
    <property type="entry name" value="CYCc"/>
    <property type="match status" value="1"/>
</dbReference>
<feature type="domain" description="Guanylate cyclase" evidence="8">
    <location>
        <begin position="358"/>
        <end position="485"/>
    </location>
</feature>
<dbReference type="GO" id="GO:0035556">
    <property type="term" value="P:intracellular signal transduction"/>
    <property type="evidence" value="ECO:0007669"/>
    <property type="project" value="InterPro"/>
</dbReference>
<evidence type="ECO:0000256" key="7">
    <source>
        <dbReference type="SAM" id="MobiDB-lite"/>
    </source>
</evidence>
<dbReference type="Gene3D" id="3.30.70.1230">
    <property type="entry name" value="Nucleotide cyclase"/>
    <property type="match status" value="1"/>
</dbReference>
<dbReference type="GO" id="GO:0007168">
    <property type="term" value="P:receptor guanylyl cyclase signaling pathway"/>
    <property type="evidence" value="ECO:0007669"/>
    <property type="project" value="TreeGrafter"/>
</dbReference>
<dbReference type="InterPro" id="IPR001054">
    <property type="entry name" value="A/G_cyclase"/>
</dbReference>
<dbReference type="GO" id="GO:0004016">
    <property type="term" value="F:adenylate cyclase activity"/>
    <property type="evidence" value="ECO:0007669"/>
    <property type="project" value="TreeGrafter"/>
</dbReference>
<feature type="compositionally biased region" description="Polar residues" evidence="7">
    <location>
        <begin position="125"/>
        <end position="144"/>
    </location>
</feature>
<dbReference type="GO" id="GO:0001653">
    <property type="term" value="F:peptide receptor activity"/>
    <property type="evidence" value="ECO:0007669"/>
    <property type="project" value="TreeGrafter"/>
</dbReference>
<dbReference type="GO" id="GO:0000166">
    <property type="term" value="F:nucleotide binding"/>
    <property type="evidence" value="ECO:0007669"/>
    <property type="project" value="UniProtKB-KW"/>
</dbReference>
<keyword evidence="3" id="KW-0547">Nucleotide-binding</keyword>
<reference evidence="9" key="1">
    <citation type="submission" date="2021-01" db="EMBL/GenBank/DDBJ databases">
        <authorList>
            <person name="Corre E."/>
            <person name="Pelletier E."/>
            <person name="Niang G."/>
            <person name="Scheremetjew M."/>
            <person name="Finn R."/>
            <person name="Kale V."/>
            <person name="Holt S."/>
            <person name="Cochrane G."/>
            <person name="Meng A."/>
            <person name="Brown T."/>
            <person name="Cohen L."/>
        </authorList>
    </citation>
    <scope>NUCLEOTIDE SEQUENCE</scope>
    <source>
        <strain evidence="9">CCMP644</strain>
    </source>
</reference>
<dbReference type="AlphaFoldDB" id="A0A6U4KX40"/>
<proteinExistence type="predicted"/>
<feature type="region of interest" description="Disordered" evidence="7">
    <location>
        <begin position="112"/>
        <end position="152"/>
    </location>
</feature>
<dbReference type="PANTHER" id="PTHR11920">
    <property type="entry name" value="GUANYLYL CYCLASE"/>
    <property type="match status" value="1"/>
</dbReference>
<name>A0A6U4KX40_HEMAN</name>
<dbReference type="PANTHER" id="PTHR11920:SF335">
    <property type="entry name" value="GUANYLATE CYCLASE"/>
    <property type="match status" value="1"/>
</dbReference>